<dbReference type="Gene3D" id="2.60.40.1240">
    <property type="match status" value="1"/>
</dbReference>
<keyword evidence="1" id="KW-0732">Signal</keyword>
<feature type="transmembrane region" description="Helical" evidence="2">
    <location>
        <begin position="177"/>
        <end position="197"/>
    </location>
</feature>
<dbReference type="PANTHER" id="PTHR34980:SF2">
    <property type="entry name" value="INNER MEMBRANE PROTEIN YHAH-RELATED"/>
    <property type="match status" value="1"/>
</dbReference>
<keyword evidence="2" id="KW-0472">Membrane</keyword>
<organism evidence="3 4">
    <name type="scientific">Levilactobacillus fujinensis</name>
    <dbReference type="NCBI Taxonomy" id="2486024"/>
    <lineage>
        <taxon>Bacteria</taxon>
        <taxon>Bacillati</taxon>
        <taxon>Bacillota</taxon>
        <taxon>Bacilli</taxon>
        <taxon>Lactobacillales</taxon>
        <taxon>Lactobacillaceae</taxon>
        <taxon>Levilactobacillus</taxon>
    </lineage>
</organism>
<feature type="transmembrane region" description="Helical" evidence="2">
    <location>
        <begin position="64"/>
        <end position="82"/>
    </location>
</feature>
<feature type="transmembrane region" description="Helical" evidence="2">
    <location>
        <begin position="137"/>
        <end position="156"/>
    </location>
</feature>
<proteinExistence type="predicted"/>
<evidence type="ECO:0000256" key="2">
    <source>
        <dbReference type="SAM" id="Phobius"/>
    </source>
</evidence>
<keyword evidence="2" id="KW-1133">Transmembrane helix</keyword>
<dbReference type="InterPro" id="IPR029050">
    <property type="entry name" value="Immunoprotect_excell_Ig-like"/>
</dbReference>
<evidence type="ECO:0000256" key="1">
    <source>
        <dbReference type="ARBA" id="ARBA00022729"/>
    </source>
</evidence>
<evidence type="ECO:0000313" key="3">
    <source>
        <dbReference type="EMBL" id="MFC6259466.1"/>
    </source>
</evidence>
<keyword evidence="2" id="KW-0812">Transmembrane</keyword>
<comment type="caution">
    <text evidence="3">The sequence shown here is derived from an EMBL/GenBank/DDBJ whole genome shotgun (WGS) entry which is preliminary data.</text>
</comment>
<protein>
    <submittedName>
        <fullName evidence="3">DUF805 domain-containing protein</fullName>
    </submittedName>
</protein>
<dbReference type="PANTHER" id="PTHR34980">
    <property type="entry name" value="INNER MEMBRANE PROTEIN-RELATED-RELATED"/>
    <property type="match status" value="1"/>
</dbReference>
<gene>
    <name evidence="3" type="ORF">ACFP1C_00755</name>
</gene>
<keyword evidence="4" id="KW-1185">Reference proteome</keyword>
<dbReference type="EMBL" id="JBHSSI010000006">
    <property type="protein sequence ID" value="MFC6259466.1"/>
    <property type="molecule type" value="Genomic_DNA"/>
</dbReference>
<dbReference type="Proteomes" id="UP001596283">
    <property type="component" value="Unassembled WGS sequence"/>
</dbReference>
<dbReference type="InterPro" id="IPR008523">
    <property type="entry name" value="DUF805"/>
</dbReference>
<sequence>MQPNTKKYHCEICGQEIVTLCPLCGERVSLRAETLNLQPRIIKSFKEAIRDCFVISGRMGRADFWWFYLAVAAMEISLVVFLRLTMRVPAFAIDLSVIKSLRALILITFSGLLAWLNVMTLTAVIRRIHDTGKSGHYLWVTLIPMIGPIMVVIRLVKPMKGQRNRYIRHNPRYFYKWVRWPALAAVTLMYVGLFNYLSVSHWTANHYVVSPIRSVDSPENRDEFRMSPHTDGFKLGSDDIRVVNQQSYKSARKDDSWSKATFKINYVTVYKVGSIYHDKAKADNEIDSKAGQKIAGIIKVHMGIHANQNIITYPAQGTLTTNTNQKIKADISDSDMFAGELNKGTRVEGNIYYLVPKLADVGDITSVRVKWKANYRTNNGTGPNDHKYYDTTIYLSR</sequence>
<feature type="transmembrane region" description="Helical" evidence="2">
    <location>
        <begin position="103"/>
        <end position="125"/>
    </location>
</feature>
<name>A0ABW1TCF8_9LACO</name>
<accession>A0ABW1TCF8</accession>
<reference evidence="4" key="1">
    <citation type="journal article" date="2019" name="Int. J. Syst. Evol. Microbiol.">
        <title>The Global Catalogue of Microorganisms (GCM) 10K type strain sequencing project: providing services to taxonomists for standard genome sequencing and annotation.</title>
        <authorList>
            <consortium name="The Broad Institute Genomics Platform"/>
            <consortium name="The Broad Institute Genome Sequencing Center for Infectious Disease"/>
            <person name="Wu L."/>
            <person name="Ma J."/>
        </authorList>
    </citation>
    <scope>NUCLEOTIDE SEQUENCE [LARGE SCALE GENOMIC DNA]</scope>
    <source>
        <strain evidence="4">CCM 8908</strain>
    </source>
</reference>
<evidence type="ECO:0000313" key="4">
    <source>
        <dbReference type="Proteomes" id="UP001596283"/>
    </source>
</evidence>
<dbReference type="Pfam" id="PF05656">
    <property type="entry name" value="DUF805"/>
    <property type="match status" value="1"/>
</dbReference>
<dbReference type="RefSeq" id="WP_164510601.1">
    <property type="nucleotide sequence ID" value="NZ_RHNX01000062.1"/>
</dbReference>